<evidence type="ECO:0000256" key="12">
    <source>
        <dbReference type="ARBA" id="ARBA00047899"/>
    </source>
</evidence>
<dbReference type="SUPFAM" id="SSF56112">
    <property type="entry name" value="Protein kinase-like (PK-like)"/>
    <property type="match status" value="1"/>
</dbReference>
<keyword evidence="11" id="KW-0472">Membrane</keyword>
<evidence type="ECO:0000313" key="16">
    <source>
        <dbReference type="Proteomes" id="UP001396334"/>
    </source>
</evidence>
<dbReference type="InterPro" id="IPR011009">
    <property type="entry name" value="Kinase-like_dom_sf"/>
</dbReference>
<evidence type="ECO:0000256" key="1">
    <source>
        <dbReference type="ARBA" id="ARBA00004162"/>
    </source>
</evidence>
<dbReference type="PANTHER" id="PTHR47982">
    <property type="entry name" value="PROLINE-RICH RECEPTOR-LIKE PROTEIN KINASE PERK4"/>
    <property type="match status" value="1"/>
</dbReference>
<reference evidence="15 16" key="1">
    <citation type="journal article" date="2024" name="G3 (Bethesda)">
        <title>Genome assembly of Hibiscus sabdariffa L. provides insights into metabolisms of medicinal natural products.</title>
        <authorList>
            <person name="Kim T."/>
        </authorList>
    </citation>
    <scope>NUCLEOTIDE SEQUENCE [LARGE SCALE GENOMIC DNA]</scope>
    <source>
        <strain evidence="15">TK-2024</strain>
        <tissue evidence="15">Old leaves</tissue>
    </source>
</reference>
<evidence type="ECO:0000256" key="13">
    <source>
        <dbReference type="ARBA" id="ARBA00048679"/>
    </source>
</evidence>
<comment type="subcellular location">
    <subcellularLocation>
        <location evidence="1">Cell membrane</location>
        <topology evidence="1">Single-pass membrane protein</topology>
    </subcellularLocation>
</comment>
<proteinExistence type="predicted"/>
<evidence type="ECO:0000256" key="14">
    <source>
        <dbReference type="SAM" id="MobiDB-lite"/>
    </source>
</evidence>
<comment type="catalytic activity">
    <reaction evidence="12">
        <text>L-threonyl-[protein] + ATP = O-phospho-L-threonyl-[protein] + ADP + H(+)</text>
        <dbReference type="Rhea" id="RHEA:46608"/>
        <dbReference type="Rhea" id="RHEA-COMP:11060"/>
        <dbReference type="Rhea" id="RHEA-COMP:11605"/>
        <dbReference type="ChEBI" id="CHEBI:15378"/>
        <dbReference type="ChEBI" id="CHEBI:30013"/>
        <dbReference type="ChEBI" id="CHEBI:30616"/>
        <dbReference type="ChEBI" id="CHEBI:61977"/>
        <dbReference type="ChEBI" id="CHEBI:456216"/>
        <dbReference type="EC" id="2.7.11.1"/>
    </reaction>
</comment>
<keyword evidence="16" id="KW-1185">Reference proteome</keyword>
<evidence type="ECO:0000256" key="5">
    <source>
        <dbReference type="ARBA" id="ARBA00022679"/>
    </source>
</evidence>
<evidence type="ECO:0000256" key="9">
    <source>
        <dbReference type="ARBA" id="ARBA00022840"/>
    </source>
</evidence>
<evidence type="ECO:0000256" key="7">
    <source>
        <dbReference type="ARBA" id="ARBA00022741"/>
    </source>
</evidence>
<keyword evidence="3" id="KW-1003">Cell membrane</keyword>
<keyword evidence="7" id="KW-0547">Nucleotide-binding</keyword>
<protein>
    <recommendedName>
        <fullName evidence="2">non-specific serine/threonine protein kinase</fullName>
        <ecNumber evidence="2">2.7.11.1</ecNumber>
    </recommendedName>
</protein>
<keyword evidence="4" id="KW-0723">Serine/threonine-protein kinase</keyword>
<evidence type="ECO:0000256" key="6">
    <source>
        <dbReference type="ARBA" id="ARBA00022692"/>
    </source>
</evidence>
<comment type="catalytic activity">
    <reaction evidence="13">
        <text>L-seryl-[protein] + ATP = O-phospho-L-seryl-[protein] + ADP + H(+)</text>
        <dbReference type="Rhea" id="RHEA:17989"/>
        <dbReference type="Rhea" id="RHEA-COMP:9863"/>
        <dbReference type="Rhea" id="RHEA-COMP:11604"/>
        <dbReference type="ChEBI" id="CHEBI:15378"/>
        <dbReference type="ChEBI" id="CHEBI:29999"/>
        <dbReference type="ChEBI" id="CHEBI:30616"/>
        <dbReference type="ChEBI" id="CHEBI:83421"/>
        <dbReference type="ChEBI" id="CHEBI:456216"/>
        <dbReference type="EC" id="2.7.11.1"/>
    </reaction>
</comment>
<evidence type="ECO:0000256" key="3">
    <source>
        <dbReference type="ARBA" id="ARBA00022475"/>
    </source>
</evidence>
<dbReference type="Proteomes" id="UP001396334">
    <property type="component" value="Unassembled WGS sequence"/>
</dbReference>
<organism evidence="15 16">
    <name type="scientific">Hibiscus sabdariffa</name>
    <name type="common">roselle</name>
    <dbReference type="NCBI Taxonomy" id="183260"/>
    <lineage>
        <taxon>Eukaryota</taxon>
        <taxon>Viridiplantae</taxon>
        <taxon>Streptophyta</taxon>
        <taxon>Embryophyta</taxon>
        <taxon>Tracheophyta</taxon>
        <taxon>Spermatophyta</taxon>
        <taxon>Magnoliopsida</taxon>
        <taxon>eudicotyledons</taxon>
        <taxon>Gunneridae</taxon>
        <taxon>Pentapetalae</taxon>
        <taxon>rosids</taxon>
        <taxon>malvids</taxon>
        <taxon>Malvales</taxon>
        <taxon>Malvaceae</taxon>
        <taxon>Malvoideae</taxon>
        <taxon>Hibiscus</taxon>
    </lineage>
</organism>
<keyword evidence="8" id="KW-0418">Kinase</keyword>
<dbReference type="Gene3D" id="3.30.200.20">
    <property type="entry name" value="Phosphorylase Kinase, domain 1"/>
    <property type="match status" value="1"/>
</dbReference>
<keyword evidence="5" id="KW-0808">Transferase</keyword>
<evidence type="ECO:0000256" key="11">
    <source>
        <dbReference type="ARBA" id="ARBA00023136"/>
    </source>
</evidence>
<evidence type="ECO:0000256" key="10">
    <source>
        <dbReference type="ARBA" id="ARBA00022989"/>
    </source>
</evidence>
<evidence type="ECO:0000256" key="8">
    <source>
        <dbReference type="ARBA" id="ARBA00022777"/>
    </source>
</evidence>
<dbReference type="InterPro" id="IPR047117">
    <property type="entry name" value="PERK1-13-like"/>
</dbReference>
<comment type="caution">
    <text evidence="15">The sequence shown here is derived from an EMBL/GenBank/DDBJ whole genome shotgun (WGS) entry which is preliminary data.</text>
</comment>
<feature type="region of interest" description="Disordered" evidence="14">
    <location>
        <begin position="28"/>
        <end position="62"/>
    </location>
</feature>
<accession>A0ABR2U498</accession>
<dbReference type="EC" id="2.7.11.1" evidence="2"/>
<sequence length="208" mass="22490">MAGGKDYFNNYQTSPWVSSGKVPEHAVYVPSPSGGGSGVGPPIYSSEASSQFSGPHRPPLPPPSPNLALGFNKTTFTYEELLAATNGFSQANLIGQGGFGFVHKGVLPNGKEVEVRSLKSGSGQGERVFTIGILCHLLDTALLVGSGCWCMILFRTKPRNIISMVNYSLPISCWYLHKETLKLEALHHWPSLPDHKGKDQHSNCSNHD</sequence>
<keyword evidence="6" id="KW-0812">Transmembrane</keyword>
<gene>
    <name evidence="15" type="ORF">V6N11_058415</name>
</gene>
<name>A0ABR2U498_9ROSI</name>
<keyword evidence="9" id="KW-0067">ATP-binding</keyword>
<dbReference type="EMBL" id="JBBPBN010000002">
    <property type="protein sequence ID" value="KAK9044515.1"/>
    <property type="molecule type" value="Genomic_DNA"/>
</dbReference>
<dbReference type="PANTHER" id="PTHR47982:SF6">
    <property type="entry name" value="PROLINE-RICH RECEPTOR-LIKE PROTEIN KINASE PERK4"/>
    <property type="match status" value="1"/>
</dbReference>
<evidence type="ECO:0000256" key="4">
    <source>
        <dbReference type="ARBA" id="ARBA00022527"/>
    </source>
</evidence>
<evidence type="ECO:0000256" key="2">
    <source>
        <dbReference type="ARBA" id="ARBA00012513"/>
    </source>
</evidence>
<keyword evidence="10" id="KW-1133">Transmembrane helix</keyword>
<evidence type="ECO:0000313" key="15">
    <source>
        <dbReference type="EMBL" id="KAK9044515.1"/>
    </source>
</evidence>